<organism evidence="2 3">
    <name type="scientific">Rotaria magnacalcarata</name>
    <dbReference type="NCBI Taxonomy" id="392030"/>
    <lineage>
        <taxon>Eukaryota</taxon>
        <taxon>Metazoa</taxon>
        <taxon>Spiralia</taxon>
        <taxon>Gnathifera</taxon>
        <taxon>Rotifera</taxon>
        <taxon>Eurotatoria</taxon>
        <taxon>Bdelloidea</taxon>
        <taxon>Philodinida</taxon>
        <taxon>Philodinidae</taxon>
        <taxon>Rotaria</taxon>
    </lineage>
</organism>
<reference evidence="2" key="1">
    <citation type="submission" date="2021-02" db="EMBL/GenBank/DDBJ databases">
        <authorList>
            <person name="Nowell W R."/>
        </authorList>
    </citation>
    <scope>NUCLEOTIDE SEQUENCE</scope>
</reference>
<evidence type="ECO:0000313" key="2">
    <source>
        <dbReference type="EMBL" id="CAF4322247.1"/>
    </source>
</evidence>
<protein>
    <submittedName>
        <fullName evidence="2">Uncharacterized protein</fullName>
    </submittedName>
</protein>
<evidence type="ECO:0000313" key="1">
    <source>
        <dbReference type="EMBL" id="CAF4321022.1"/>
    </source>
</evidence>
<gene>
    <name evidence="1" type="ORF">SMN809_LOCUS26956</name>
    <name evidence="2" type="ORF">SMN809_LOCUS27004</name>
</gene>
<feature type="non-terminal residue" evidence="2">
    <location>
        <position position="1"/>
    </location>
</feature>
<dbReference type="EMBL" id="CAJOBI010040560">
    <property type="protein sequence ID" value="CAF4322247.1"/>
    <property type="molecule type" value="Genomic_DNA"/>
</dbReference>
<accession>A0A8S2UA10</accession>
<comment type="caution">
    <text evidence="2">The sequence shown here is derived from an EMBL/GenBank/DDBJ whole genome shotgun (WGS) entry which is preliminary data.</text>
</comment>
<evidence type="ECO:0000313" key="3">
    <source>
        <dbReference type="Proteomes" id="UP000676336"/>
    </source>
</evidence>
<dbReference type="EMBL" id="CAJOBI010040279">
    <property type="protein sequence ID" value="CAF4321022.1"/>
    <property type="molecule type" value="Genomic_DNA"/>
</dbReference>
<proteinExistence type="predicted"/>
<dbReference type="Proteomes" id="UP000676336">
    <property type="component" value="Unassembled WGS sequence"/>
</dbReference>
<dbReference type="Gene3D" id="3.90.70.10">
    <property type="entry name" value="Cysteine proteinases"/>
    <property type="match status" value="1"/>
</dbReference>
<sequence length="37" mass="3940">MTAVEDQSQLASCTANCLAGAYEYLTKKANGRETDVS</sequence>
<dbReference type="AlphaFoldDB" id="A0A8S2UA10"/>
<name>A0A8S2UA10_9BILA</name>